<dbReference type="GO" id="GO:0003677">
    <property type="term" value="F:DNA binding"/>
    <property type="evidence" value="ECO:0007669"/>
    <property type="project" value="UniProtKB-KW"/>
</dbReference>
<name>A0A853B1T7_9PSEU</name>
<evidence type="ECO:0000313" key="1">
    <source>
        <dbReference type="EMBL" id="NYI89048.1"/>
    </source>
</evidence>
<dbReference type="EMBL" id="JACCFK010000001">
    <property type="protein sequence ID" value="NYI89048.1"/>
    <property type="molecule type" value="Genomic_DNA"/>
</dbReference>
<sequence length="116" mass="12338">MVDRAEPAGEALPQWVDLTPAEAAYWTGTDLAHHDWRAGPTVRDAAQYAAAVRLGQAIGFVPRTLVPDLPPAGVSVVAVTGLSASEPRIAWPSNTTSPDVARFVRHATEQVQLTEA</sequence>
<reference evidence="1 2" key="1">
    <citation type="submission" date="2020-07" db="EMBL/GenBank/DDBJ databases">
        <title>Sequencing the genomes of 1000 actinobacteria strains.</title>
        <authorList>
            <person name="Klenk H.-P."/>
        </authorList>
    </citation>
    <scope>NUCLEOTIDE SEQUENCE [LARGE SCALE GENOMIC DNA]</scope>
    <source>
        <strain evidence="1 2">DSM 104006</strain>
    </source>
</reference>
<evidence type="ECO:0000313" key="2">
    <source>
        <dbReference type="Proteomes" id="UP000549616"/>
    </source>
</evidence>
<dbReference type="AlphaFoldDB" id="A0A853B1T7"/>
<dbReference type="SUPFAM" id="SSF53850">
    <property type="entry name" value="Periplasmic binding protein-like II"/>
    <property type="match status" value="1"/>
</dbReference>
<protein>
    <submittedName>
        <fullName evidence="1">DNA-binding transcriptional LysR family regulator</fullName>
    </submittedName>
</protein>
<gene>
    <name evidence="1" type="ORF">HNR02_002371</name>
</gene>
<dbReference type="RefSeq" id="WP_179773260.1">
    <property type="nucleotide sequence ID" value="NZ_JACCFK010000001.1"/>
</dbReference>
<keyword evidence="2" id="KW-1185">Reference proteome</keyword>
<comment type="caution">
    <text evidence="1">The sequence shown here is derived from an EMBL/GenBank/DDBJ whole genome shotgun (WGS) entry which is preliminary data.</text>
</comment>
<dbReference type="Proteomes" id="UP000549616">
    <property type="component" value="Unassembled WGS sequence"/>
</dbReference>
<accession>A0A853B1T7</accession>
<proteinExistence type="predicted"/>
<keyword evidence="1" id="KW-0238">DNA-binding</keyword>
<organism evidence="1 2">
    <name type="scientific">Amycolatopsis endophytica</name>
    <dbReference type="NCBI Taxonomy" id="860233"/>
    <lineage>
        <taxon>Bacteria</taxon>
        <taxon>Bacillati</taxon>
        <taxon>Actinomycetota</taxon>
        <taxon>Actinomycetes</taxon>
        <taxon>Pseudonocardiales</taxon>
        <taxon>Pseudonocardiaceae</taxon>
        <taxon>Amycolatopsis</taxon>
    </lineage>
</organism>